<organism evidence="2 3">
    <name type="scientific">Hallella bergensis DSM 17361</name>
    <dbReference type="NCBI Taxonomy" id="585502"/>
    <lineage>
        <taxon>Bacteria</taxon>
        <taxon>Pseudomonadati</taxon>
        <taxon>Bacteroidota</taxon>
        <taxon>Bacteroidia</taxon>
        <taxon>Bacteroidales</taxon>
        <taxon>Prevotellaceae</taxon>
        <taxon>Hallella</taxon>
    </lineage>
</organism>
<proteinExistence type="predicted"/>
<feature type="transmembrane region" description="Helical" evidence="1">
    <location>
        <begin position="26"/>
        <end position="47"/>
    </location>
</feature>
<evidence type="ECO:0000313" key="3">
    <source>
        <dbReference type="Proteomes" id="UP000003160"/>
    </source>
</evidence>
<name>D1PZR5_9BACT</name>
<sequence>MVQHAPTYCKASYCGIGKWGGGLGDIYIAPALLTFFSGVVIYLYGIYRNSLFDFKYYSCFQNNPDIMFMYAQKENLGIGLKQRGELLEKAAFLFPSSDTYCWYGDYLMKRGISSQAKLYYQAAANMVPVKIAPNYKQFKLYLSEGDTVAALSVGRGTLKKGIKVDNTLTLRMLGEMEYILNHQDN</sequence>
<protein>
    <recommendedName>
        <fullName evidence="4">Tetratricopeptide repeat protein</fullName>
    </recommendedName>
</protein>
<evidence type="ECO:0000313" key="2">
    <source>
        <dbReference type="EMBL" id="EFA43097.1"/>
    </source>
</evidence>
<comment type="caution">
    <text evidence="2">The sequence shown here is derived from an EMBL/GenBank/DDBJ whole genome shotgun (WGS) entry which is preliminary data.</text>
</comment>
<dbReference type="EMBL" id="ACKS01000091">
    <property type="protein sequence ID" value="EFA43097.1"/>
    <property type="molecule type" value="Genomic_DNA"/>
</dbReference>
<keyword evidence="1" id="KW-0472">Membrane</keyword>
<dbReference type="Proteomes" id="UP000003160">
    <property type="component" value="Unassembled WGS sequence"/>
</dbReference>
<keyword evidence="3" id="KW-1185">Reference proteome</keyword>
<evidence type="ECO:0008006" key="4">
    <source>
        <dbReference type="Google" id="ProtNLM"/>
    </source>
</evidence>
<evidence type="ECO:0000256" key="1">
    <source>
        <dbReference type="SAM" id="Phobius"/>
    </source>
</evidence>
<dbReference type="HOGENOM" id="CLU_1460055_0_0_10"/>
<gene>
    <name evidence="2" type="ORF">HMPREF0645_2450</name>
</gene>
<reference evidence="2 3" key="1">
    <citation type="submission" date="2009-10" db="EMBL/GenBank/DDBJ databases">
        <authorList>
            <person name="Qin X."/>
            <person name="Bachman B."/>
            <person name="Battles P."/>
            <person name="Bell A."/>
            <person name="Bess C."/>
            <person name="Bickham C."/>
            <person name="Chaboub L."/>
            <person name="Chen D."/>
            <person name="Coyle M."/>
            <person name="Deiros D.R."/>
            <person name="Dinh H."/>
            <person name="Forbes L."/>
            <person name="Fowler G."/>
            <person name="Francisco L."/>
            <person name="Fu Q."/>
            <person name="Gubbala S."/>
            <person name="Hale W."/>
            <person name="Han Y."/>
            <person name="Hemphill L."/>
            <person name="Highlander S.K."/>
            <person name="Hirani K."/>
            <person name="Hogues M."/>
            <person name="Jackson L."/>
            <person name="Jakkamsetti A."/>
            <person name="Javaid M."/>
            <person name="Jiang H."/>
            <person name="Korchina V."/>
            <person name="Kovar C."/>
            <person name="Lara F."/>
            <person name="Lee S."/>
            <person name="Mata R."/>
            <person name="Mathew T."/>
            <person name="Moen C."/>
            <person name="Morales K."/>
            <person name="Munidasa M."/>
            <person name="Nazareth L."/>
            <person name="Ngo R."/>
            <person name="Nguyen L."/>
            <person name="Okwuonu G."/>
            <person name="Ongeri F."/>
            <person name="Patil S."/>
            <person name="Petrosino J."/>
            <person name="Pham C."/>
            <person name="Pham P."/>
            <person name="Pu L.-L."/>
            <person name="Puazo M."/>
            <person name="Raj R."/>
            <person name="Reid J."/>
            <person name="Rouhana J."/>
            <person name="Saada N."/>
            <person name="Shang Y."/>
            <person name="Simmons D."/>
            <person name="Thornton R."/>
            <person name="Warren J."/>
            <person name="Weissenberger G."/>
            <person name="Zhang J."/>
            <person name="Zhang L."/>
            <person name="Zhou C."/>
            <person name="Zhu D."/>
            <person name="Muzny D."/>
            <person name="Worley K."/>
            <person name="Gibbs R."/>
        </authorList>
    </citation>
    <scope>NUCLEOTIDE SEQUENCE [LARGE SCALE GENOMIC DNA]</scope>
    <source>
        <strain evidence="2 3">DSM 17361</strain>
    </source>
</reference>
<keyword evidence="1" id="KW-1133">Transmembrane helix</keyword>
<keyword evidence="1" id="KW-0812">Transmembrane</keyword>
<dbReference type="AlphaFoldDB" id="D1PZR5"/>
<accession>D1PZR5</accession>